<organism evidence="6 7">
    <name type="scientific">Alloacidobacterium dinghuense</name>
    <dbReference type="NCBI Taxonomy" id="2763107"/>
    <lineage>
        <taxon>Bacteria</taxon>
        <taxon>Pseudomonadati</taxon>
        <taxon>Acidobacteriota</taxon>
        <taxon>Terriglobia</taxon>
        <taxon>Terriglobales</taxon>
        <taxon>Acidobacteriaceae</taxon>
        <taxon>Alloacidobacterium</taxon>
    </lineage>
</organism>
<dbReference type="EMBL" id="CP060394">
    <property type="protein sequence ID" value="QNI30687.1"/>
    <property type="molecule type" value="Genomic_DNA"/>
</dbReference>
<dbReference type="InterPro" id="IPR029069">
    <property type="entry name" value="HotDog_dom_sf"/>
</dbReference>
<gene>
    <name evidence="6" type="ORF">H7849_16310</name>
</gene>
<evidence type="ECO:0000256" key="2">
    <source>
        <dbReference type="ARBA" id="ARBA00022801"/>
    </source>
</evidence>
<keyword evidence="2 3" id="KW-0378">Hydrolase</keyword>
<dbReference type="Gene3D" id="3.10.129.10">
    <property type="entry name" value="Hotdog Thioesterase"/>
    <property type="match status" value="1"/>
</dbReference>
<keyword evidence="7" id="KW-1185">Reference proteome</keyword>
<dbReference type="KEGG" id="adin:H7849_16310"/>
<evidence type="ECO:0000313" key="7">
    <source>
        <dbReference type="Proteomes" id="UP000515312"/>
    </source>
</evidence>
<dbReference type="RefSeq" id="WP_186740732.1">
    <property type="nucleotide sequence ID" value="NZ_CP060394.1"/>
</dbReference>
<evidence type="ECO:0000259" key="5">
    <source>
        <dbReference type="PROSITE" id="PS51770"/>
    </source>
</evidence>
<dbReference type="InterPro" id="IPR033120">
    <property type="entry name" value="HOTDOG_ACOT"/>
</dbReference>
<dbReference type="PANTHER" id="PTHR11049">
    <property type="entry name" value="ACYL COENZYME A THIOESTER HYDROLASE"/>
    <property type="match status" value="1"/>
</dbReference>
<dbReference type="Pfam" id="PF03061">
    <property type="entry name" value="4HBT"/>
    <property type="match status" value="1"/>
</dbReference>
<feature type="compositionally biased region" description="Basic and acidic residues" evidence="4">
    <location>
        <begin position="140"/>
        <end position="162"/>
    </location>
</feature>
<evidence type="ECO:0000256" key="1">
    <source>
        <dbReference type="ARBA" id="ARBA00010458"/>
    </source>
</evidence>
<evidence type="ECO:0000313" key="6">
    <source>
        <dbReference type="EMBL" id="QNI30687.1"/>
    </source>
</evidence>
<dbReference type="InterPro" id="IPR040170">
    <property type="entry name" value="Cytosol_ACT"/>
</dbReference>
<dbReference type="SUPFAM" id="SSF54637">
    <property type="entry name" value="Thioesterase/thiol ester dehydrase-isomerase"/>
    <property type="match status" value="1"/>
</dbReference>
<dbReference type="CDD" id="cd03442">
    <property type="entry name" value="BFIT_BACH"/>
    <property type="match status" value="1"/>
</dbReference>
<feature type="domain" description="HotDog ACOT-type" evidence="5">
    <location>
        <begin position="14"/>
        <end position="126"/>
    </location>
</feature>
<feature type="region of interest" description="Disordered" evidence="4">
    <location>
        <begin position="138"/>
        <end position="176"/>
    </location>
</feature>
<accession>A0A7G8BDR7</accession>
<dbReference type="Proteomes" id="UP000515312">
    <property type="component" value="Chromosome"/>
</dbReference>
<protein>
    <submittedName>
        <fullName evidence="6">Acyl-CoA thioesterase</fullName>
    </submittedName>
</protein>
<reference evidence="6 7" key="1">
    <citation type="submission" date="2020-08" db="EMBL/GenBank/DDBJ databases">
        <title>Edaphobacter telluris sp. nov. and Acidobacterium dinghuensis sp. nov., two acidobacteria isolated from forest soil.</title>
        <authorList>
            <person name="Fu J."/>
            <person name="Qiu L."/>
        </authorList>
    </citation>
    <scope>NUCLEOTIDE SEQUENCE [LARGE SCALE GENOMIC DNA]</scope>
    <source>
        <strain evidence="6">4Y35</strain>
    </source>
</reference>
<proteinExistence type="inferred from homology"/>
<dbReference type="PROSITE" id="PS51770">
    <property type="entry name" value="HOTDOG_ACOT"/>
    <property type="match status" value="1"/>
</dbReference>
<sequence length="176" mass="19681">MNFSGPSRPVRTVAESQSEMTELILPNDTNTLNNLLGGRLMHFIDLVGAMAAYRHARTHVVTASMDHIDFIAPVHVGDLLILKSSLNRAFNTSMEVGVKVWVENTIAGTHRHVASAYLTFVAVDSQGRRVPVPCLEPENEEQKRRYEDAGRRREQRQKELAHKRSAKAELAAQGRV</sequence>
<dbReference type="GO" id="GO:0005737">
    <property type="term" value="C:cytoplasm"/>
    <property type="evidence" value="ECO:0007669"/>
    <property type="project" value="TreeGrafter"/>
</dbReference>
<dbReference type="InterPro" id="IPR006683">
    <property type="entry name" value="Thioestr_dom"/>
</dbReference>
<evidence type="ECO:0000256" key="3">
    <source>
        <dbReference type="PROSITE-ProRule" id="PRU01106"/>
    </source>
</evidence>
<dbReference type="AlphaFoldDB" id="A0A7G8BDR7"/>
<evidence type="ECO:0000256" key="4">
    <source>
        <dbReference type="SAM" id="MobiDB-lite"/>
    </source>
</evidence>
<dbReference type="GO" id="GO:0052816">
    <property type="term" value="F:long-chain fatty acyl-CoA hydrolase activity"/>
    <property type="evidence" value="ECO:0007669"/>
    <property type="project" value="TreeGrafter"/>
</dbReference>
<comment type="similarity">
    <text evidence="1">Belongs to the acyl coenzyme A hydrolase family.</text>
</comment>
<dbReference type="GO" id="GO:0006637">
    <property type="term" value="P:acyl-CoA metabolic process"/>
    <property type="evidence" value="ECO:0007669"/>
    <property type="project" value="TreeGrafter"/>
</dbReference>
<name>A0A7G8BDR7_9BACT</name>